<dbReference type="InterPro" id="IPR000960">
    <property type="entry name" value="Flavin_mOase"/>
</dbReference>
<evidence type="ECO:0000256" key="1">
    <source>
        <dbReference type="ARBA" id="ARBA00009183"/>
    </source>
</evidence>
<evidence type="ECO:0000256" key="2">
    <source>
        <dbReference type="ARBA" id="ARBA00022630"/>
    </source>
</evidence>
<dbReference type="PANTHER" id="PTHR23023">
    <property type="entry name" value="DIMETHYLANILINE MONOOXYGENASE"/>
    <property type="match status" value="1"/>
</dbReference>
<dbReference type="InterPro" id="IPR050346">
    <property type="entry name" value="FMO-like"/>
</dbReference>
<dbReference type="Proteomes" id="UP001271007">
    <property type="component" value="Unassembled WGS sequence"/>
</dbReference>
<dbReference type="GO" id="GO:0050661">
    <property type="term" value="F:NADP binding"/>
    <property type="evidence" value="ECO:0007669"/>
    <property type="project" value="InterPro"/>
</dbReference>
<comment type="caution">
    <text evidence="7">The sequence shown here is derived from an EMBL/GenBank/DDBJ whole genome shotgun (WGS) entry which is preliminary data.</text>
</comment>
<comment type="similarity">
    <text evidence="1">Belongs to the FMO family.</text>
</comment>
<keyword evidence="6" id="KW-1133">Transmembrane helix</keyword>
<proteinExistence type="inferred from homology"/>
<keyword evidence="3" id="KW-0274">FAD</keyword>
<dbReference type="GO" id="GO:0004499">
    <property type="term" value="F:N,N-dimethylaniline monooxygenase activity"/>
    <property type="evidence" value="ECO:0007669"/>
    <property type="project" value="InterPro"/>
</dbReference>
<evidence type="ECO:0000256" key="3">
    <source>
        <dbReference type="ARBA" id="ARBA00022827"/>
    </source>
</evidence>
<dbReference type="InterPro" id="IPR036188">
    <property type="entry name" value="FAD/NAD-bd_sf"/>
</dbReference>
<evidence type="ECO:0008006" key="9">
    <source>
        <dbReference type="Google" id="ProtNLM"/>
    </source>
</evidence>
<dbReference type="EMBL" id="JAWDJX010000008">
    <property type="protein sequence ID" value="KAK3055695.1"/>
    <property type="molecule type" value="Genomic_DNA"/>
</dbReference>
<dbReference type="SUPFAM" id="SSF51905">
    <property type="entry name" value="FAD/NAD(P)-binding domain"/>
    <property type="match status" value="1"/>
</dbReference>
<keyword evidence="5" id="KW-0560">Oxidoreductase</keyword>
<keyword evidence="8" id="KW-1185">Reference proteome</keyword>
<dbReference type="AlphaFoldDB" id="A0AAJ0DSP2"/>
<evidence type="ECO:0000313" key="8">
    <source>
        <dbReference type="Proteomes" id="UP001271007"/>
    </source>
</evidence>
<keyword evidence="4" id="KW-0521">NADP</keyword>
<keyword evidence="6" id="KW-0812">Transmembrane</keyword>
<sequence>MAGSTVAVIGGGPLGLMALKGFKEDGFDATLFESRDWVGGLWKHSPDDSISAAANTIFNSSKYRSAITDFPMPDDMDDFPTASQLQKYFESYCNHFDLWPHIKLNSPIGKVKRNQNDWSLEVGSKDGSTTSTEHFDKVVFACGSFLKPRVPDLQGIEKFKGKAIHSIKFNNPAQFKGKNVLVIGMHASAQDTVSGLSPHVSKVYLSHRSGVVILPRYGEDGSVYDRQPGMGTFIIMLYFSVLLPSLYQWLIDTMVGKMSKKAYPNVPAAWNFTPSPSLAVTAPMIASELWPHLESGLCEPVADVARITGPRTVELKDGRLLDDVDVIIYCTGYHTCIPVPLEPEELNPFAYVGAMPVLYRNIFSLNPDPAIRNSIAFLGQAGAPLPGFVQFEMQNMSVSQIWLGRSSLPPLVEMQKWHRGYMAWRERTAKKYGVTSTFYSVFVPMADHFTWCDETAGLGLKARFGLIERWTRREAWGLWWSDQELYNMCLSGLTTPAIFRLFDVGKRKAWAGARKQIVIENEKVERQQKERQKATMKGV</sequence>
<feature type="transmembrane region" description="Helical" evidence="6">
    <location>
        <begin position="230"/>
        <end position="251"/>
    </location>
</feature>
<evidence type="ECO:0000256" key="4">
    <source>
        <dbReference type="ARBA" id="ARBA00022857"/>
    </source>
</evidence>
<keyword evidence="6" id="KW-0472">Membrane</keyword>
<evidence type="ECO:0000256" key="5">
    <source>
        <dbReference type="ARBA" id="ARBA00023002"/>
    </source>
</evidence>
<dbReference type="PIRSF" id="PIRSF000332">
    <property type="entry name" value="FMO"/>
    <property type="match status" value="1"/>
</dbReference>
<dbReference type="Pfam" id="PF00743">
    <property type="entry name" value="FMO-like"/>
    <property type="match status" value="1"/>
</dbReference>
<protein>
    <recommendedName>
        <fullName evidence="9">Flavin-containing monooxygenase</fullName>
    </recommendedName>
</protein>
<evidence type="ECO:0000256" key="6">
    <source>
        <dbReference type="SAM" id="Phobius"/>
    </source>
</evidence>
<dbReference type="InterPro" id="IPR020946">
    <property type="entry name" value="Flavin_mOase-like"/>
</dbReference>
<organism evidence="7 8">
    <name type="scientific">Extremus antarcticus</name>
    <dbReference type="NCBI Taxonomy" id="702011"/>
    <lineage>
        <taxon>Eukaryota</taxon>
        <taxon>Fungi</taxon>
        <taxon>Dikarya</taxon>
        <taxon>Ascomycota</taxon>
        <taxon>Pezizomycotina</taxon>
        <taxon>Dothideomycetes</taxon>
        <taxon>Dothideomycetidae</taxon>
        <taxon>Mycosphaerellales</taxon>
        <taxon>Extremaceae</taxon>
        <taxon>Extremus</taxon>
    </lineage>
</organism>
<evidence type="ECO:0000313" key="7">
    <source>
        <dbReference type="EMBL" id="KAK3055695.1"/>
    </source>
</evidence>
<gene>
    <name evidence="7" type="ORF">LTR09_003616</name>
</gene>
<dbReference type="GO" id="GO:0050660">
    <property type="term" value="F:flavin adenine dinucleotide binding"/>
    <property type="evidence" value="ECO:0007669"/>
    <property type="project" value="InterPro"/>
</dbReference>
<dbReference type="Gene3D" id="3.50.50.60">
    <property type="entry name" value="FAD/NAD(P)-binding domain"/>
    <property type="match status" value="2"/>
</dbReference>
<accession>A0AAJ0DSP2</accession>
<name>A0AAJ0DSP2_9PEZI</name>
<keyword evidence="2" id="KW-0285">Flavoprotein</keyword>
<dbReference type="PRINTS" id="PR00370">
    <property type="entry name" value="FMOXYGENASE"/>
</dbReference>
<reference evidence="7" key="1">
    <citation type="submission" date="2023-04" db="EMBL/GenBank/DDBJ databases">
        <title>Black Yeasts Isolated from many extreme environments.</title>
        <authorList>
            <person name="Coleine C."/>
            <person name="Stajich J.E."/>
            <person name="Selbmann L."/>
        </authorList>
    </citation>
    <scope>NUCLEOTIDE SEQUENCE</scope>
    <source>
        <strain evidence="7">CCFEE 5312</strain>
    </source>
</reference>